<name>A0A0A9B033_ARUDO</name>
<reference evidence="1" key="1">
    <citation type="submission" date="2014-09" db="EMBL/GenBank/DDBJ databases">
        <authorList>
            <person name="Magalhaes I.L.F."/>
            <person name="Oliveira U."/>
            <person name="Santos F.R."/>
            <person name="Vidigal T.H.D.A."/>
            <person name="Brescovit A.D."/>
            <person name="Santos A.J."/>
        </authorList>
    </citation>
    <scope>NUCLEOTIDE SEQUENCE</scope>
    <source>
        <tissue evidence="1">Shoot tissue taken approximately 20 cm above the soil surface</tissue>
    </source>
</reference>
<evidence type="ECO:0000313" key="1">
    <source>
        <dbReference type="EMBL" id="JAD52667.1"/>
    </source>
</evidence>
<accession>A0A0A9B033</accession>
<reference evidence="1" key="2">
    <citation type="journal article" date="2015" name="Data Brief">
        <title>Shoot transcriptome of the giant reed, Arundo donax.</title>
        <authorList>
            <person name="Barrero R.A."/>
            <person name="Guerrero F.D."/>
            <person name="Moolhuijzen P."/>
            <person name="Goolsby J.A."/>
            <person name="Tidwell J."/>
            <person name="Bellgard S.E."/>
            <person name="Bellgard M.I."/>
        </authorList>
    </citation>
    <scope>NUCLEOTIDE SEQUENCE</scope>
    <source>
        <tissue evidence="1">Shoot tissue taken approximately 20 cm above the soil surface</tissue>
    </source>
</reference>
<sequence>MKIFSHNWFTTNSTLIRIVQHCNFILKCTVY</sequence>
<dbReference type="EMBL" id="GBRH01245228">
    <property type="protein sequence ID" value="JAD52667.1"/>
    <property type="molecule type" value="Transcribed_RNA"/>
</dbReference>
<proteinExistence type="predicted"/>
<protein>
    <submittedName>
        <fullName evidence="1">Uncharacterized protein</fullName>
    </submittedName>
</protein>
<dbReference type="AlphaFoldDB" id="A0A0A9B033"/>
<organism evidence="1">
    <name type="scientific">Arundo donax</name>
    <name type="common">Giant reed</name>
    <name type="synonym">Donax arundinaceus</name>
    <dbReference type="NCBI Taxonomy" id="35708"/>
    <lineage>
        <taxon>Eukaryota</taxon>
        <taxon>Viridiplantae</taxon>
        <taxon>Streptophyta</taxon>
        <taxon>Embryophyta</taxon>
        <taxon>Tracheophyta</taxon>
        <taxon>Spermatophyta</taxon>
        <taxon>Magnoliopsida</taxon>
        <taxon>Liliopsida</taxon>
        <taxon>Poales</taxon>
        <taxon>Poaceae</taxon>
        <taxon>PACMAD clade</taxon>
        <taxon>Arundinoideae</taxon>
        <taxon>Arundineae</taxon>
        <taxon>Arundo</taxon>
    </lineage>
</organism>